<keyword evidence="3 5" id="KW-1133">Transmembrane helix</keyword>
<feature type="transmembrane region" description="Helical" evidence="5">
    <location>
        <begin position="122"/>
        <end position="143"/>
    </location>
</feature>
<keyword evidence="4 5" id="KW-0472">Membrane</keyword>
<feature type="transmembrane region" description="Helical" evidence="5">
    <location>
        <begin position="148"/>
        <end position="167"/>
    </location>
</feature>
<feature type="transmembrane region" description="Helical" evidence="5">
    <location>
        <begin position="211"/>
        <end position="231"/>
    </location>
</feature>
<proteinExistence type="predicted"/>
<protein>
    <submittedName>
        <fullName evidence="6">SLAC1 anion channel family protein</fullName>
    </submittedName>
</protein>
<feature type="transmembrane region" description="Helical" evidence="5">
    <location>
        <begin position="179"/>
        <end position="199"/>
    </location>
</feature>
<name>A0A7G9R0G8_9MICO</name>
<dbReference type="AlphaFoldDB" id="A0A7G9R0G8"/>
<evidence type="ECO:0000256" key="3">
    <source>
        <dbReference type="ARBA" id="ARBA00022989"/>
    </source>
</evidence>
<accession>A0A7G9R0G8</accession>
<dbReference type="EMBL" id="CP060712">
    <property type="protein sequence ID" value="QNN49093.1"/>
    <property type="molecule type" value="Genomic_DNA"/>
</dbReference>
<dbReference type="Proteomes" id="UP000515976">
    <property type="component" value="Chromosome"/>
</dbReference>
<reference evidence="6 7" key="1">
    <citation type="submission" date="2020-08" db="EMBL/GenBank/DDBJ databases">
        <title>Genome sequence of Phycicoccus endophyticus JCM 31784T.</title>
        <authorList>
            <person name="Hyun D.-W."/>
            <person name="Bae J.-W."/>
        </authorList>
    </citation>
    <scope>NUCLEOTIDE SEQUENCE [LARGE SCALE GENOMIC DNA]</scope>
    <source>
        <strain evidence="6 7">JCM 31784</strain>
    </source>
</reference>
<dbReference type="InterPro" id="IPR038665">
    <property type="entry name" value="Voltage-dep_anion_channel_sf"/>
</dbReference>
<dbReference type="InterPro" id="IPR004695">
    <property type="entry name" value="SLAC1/Mae1/Ssu1/TehA"/>
</dbReference>
<dbReference type="GO" id="GO:0005886">
    <property type="term" value="C:plasma membrane"/>
    <property type="evidence" value="ECO:0007669"/>
    <property type="project" value="TreeGrafter"/>
</dbReference>
<feature type="transmembrane region" description="Helical" evidence="5">
    <location>
        <begin position="273"/>
        <end position="295"/>
    </location>
</feature>
<dbReference type="PANTHER" id="PTHR37955">
    <property type="entry name" value="TELLURITE RESISTANCE PROTEIN TEHA"/>
    <property type="match status" value="1"/>
</dbReference>
<dbReference type="PANTHER" id="PTHR37955:SF1">
    <property type="entry name" value="DEP DOMAIN-CONTAINING PROTEIN"/>
    <property type="match status" value="1"/>
</dbReference>
<dbReference type="GO" id="GO:0046583">
    <property type="term" value="F:monoatomic cation efflux transmembrane transporter activity"/>
    <property type="evidence" value="ECO:0007669"/>
    <property type="project" value="TreeGrafter"/>
</dbReference>
<evidence type="ECO:0000313" key="7">
    <source>
        <dbReference type="Proteomes" id="UP000515976"/>
    </source>
</evidence>
<comment type="subcellular location">
    <subcellularLocation>
        <location evidence="1">Membrane</location>
        <topology evidence="1">Multi-pass membrane protein</topology>
    </subcellularLocation>
</comment>
<feature type="transmembrane region" description="Helical" evidence="5">
    <location>
        <begin position="243"/>
        <end position="261"/>
    </location>
</feature>
<dbReference type="InterPro" id="IPR052951">
    <property type="entry name" value="Tellurite_res_ion_channel"/>
</dbReference>
<sequence>MSPETSTGAEGSLAPVGERSLAHLPVTLFSSVMGLRGVALAWRRASRVWEVPEWPALGFLALAAAAFVVIGVAYAVKWARFPRAAVAELRHPVRMTFAPTVTISLLVLATAGQDVVPALASALWWVGAVGHLVATTAVISAWFGRVDIVHTTVTPAWFIPVVGNVVTPLAAREVGSLELGWFAFGVGVVFWVGLLPLLLQRVLLHDAGLPGRLLPTIAIFVAPPAVAMLSWQALTGTSGGPVAHILYAAAMAFVAILLAQAGRLRRVPFALPYWAYTFPLGAASAAAVAMAGARPQATYDVVAWVLLGGTTLLVLVVGGLTLRAVAHRQICLPE</sequence>
<evidence type="ECO:0000256" key="2">
    <source>
        <dbReference type="ARBA" id="ARBA00022692"/>
    </source>
</evidence>
<keyword evidence="2 5" id="KW-0812">Transmembrane</keyword>
<dbReference type="RefSeq" id="WP_166100964.1">
    <property type="nucleotide sequence ID" value="NZ_BMMY01000006.1"/>
</dbReference>
<evidence type="ECO:0000256" key="5">
    <source>
        <dbReference type="SAM" id="Phobius"/>
    </source>
</evidence>
<evidence type="ECO:0000256" key="1">
    <source>
        <dbReference type="ARBA" id="ARBA00004141"/>
    </source>
</evidence>
<organism evidence="6 7">
    <name type="scientific">Phycicoccus endophyticus</name>
    <dbReference type="NCBI Taxonomy" id="1690220"/>
    <lineage>
        <taxon>Bacteria</taxon>
        <taxon>Bacillati</taxon>
        <taxon>Actinomycetota</taxon>
        <taxon>Actinomycetes</taxon>
        <taxon>Micrococcales</taxon>
        <taxon>Intrasporangiaceae</taxon>
        <taxon>Phycicoccus</taxon>
    </lineage>
</organism>
<dbReference type="KEGG" id="pei:H9L10_12745"/>
<dbReference type="Gene3D" id="1.50.10.150">
    <property type="entry name" value="Voltage-dependent anion channel"/>
    <property type="match status" value="1"/>
</dbReference>
<keyword evidence="7" id="KW-1185">Reference proteome</keyword>
<feature type="transmembrane region" description="Helical" evidence="5">
    <location>
        <begin position="301"/>
        <end position="322"/>
    </location>
</feature>
<dbReference type="CDD" id="cd09323">
    <property type="entry name" value="TDT_SLAC1_like"/>
    <property type="match status" value="1"/>
</dbReference>
<dbReference type="Pfam" id="PF03595">
    <property type="entry name" value="SLAC1"/>
    <property type="match status" value="1"/>
</dbReference>
<evidence type="ECO:0000256" key="4">
    <source>
        <dbReference type="ARBA" id="ARBA00023136"/>
    </source>
</evidence>
<evidence type="ECO:0000313" key="6">
    <source>
        <dbReference type="EMBL" id="QNN49093.1"/>
    </source>
</evidence>
<gene>
    <name evidence="6" type="ORF">H9L10_12745</name>
</gene>
<feature type="transmembrane region" description="Helical" evidence="5">
    <location>
        <begin position="21"/>
        <end position="42"/>
    </location>
</feature>
<feature type="transmembrane region" description="Helical" evidence="5">
    <location>
        <begin position="54"/>
        <end position="76"/>
    </location>
</feature>